<dbReference type="Pfam" id="PF08706">
    <property type="entry name" value="D5_N"/>
    <property type="match status" value="1"/>
</dbReference>
<evidence type="ECO:0000256" key="1">
    <source>
        <dbReference type="ARBA" id="ARBA00022741"/>
    </source>
</evidence>
<reference evidence="6 7" key="1">
    <citation type="submission" date="2018-03" db="EMBL/GenBank/DDBJ databases">
        <authorList>
            <person name="Gulvik C.A."/>
        </authorList>
    </citation>
    <scope>NUCLEOTIDE SEQUENCE [LARGE SCALE GENOMIC DNA]</scope>
    <source>
        <strain evidence="6 7">JCM 31581</strain>
    </source>
</reference>
<dbReference type="InterPro" id="IPR004968">
    <property type="entry name" value="DNA_primase/NTPase_C"/>
</dbReference>
<evidence type="ECO:0000313" key="7">
    <source>
        <dbReference type="Proteomes" id="UP000277864"/>
    </source>
</evidence>
<dbReference type="Pfam" id="PF03288">
    <property type="entry name" value="Pox_D5"/>
    <property type="match status" value="1"/>
</dbReference>
<gene>
    <name evidence="6" type="ORF">C7P63_08990</name>
</gene>
<dbReference type="SMART" id="SM00885">
    <property type="entry name" value="D5_N"/>
    <property type="match status" value="1"/>
</dbReference>
<comment type="caution">
    <text evidence="6">The sequence shown here is derived from an EMBL/GenBank/DDBJ whole genome shotgun (WGS) entry which is preliminary data.</text>
</comment>
<evidence type="ECO:0000256" key="4">
    <source>
        <dbReference type="ARBA" id="ARBA00022840"/>
    </source>
</evidence>
<feature type="domain" description="SF3 helicase" evidence="5">
    <location>
        <begin position="471"/>
        <end position="626"/>
    </location>
</feature>
<dbReference type="PROSITE" id="PS51206">
    <property type="entry name" value="SF3_HELICASE_1"/>
    <property type="match status" value="1"/>
</dbReference>
<dbReference type="Pfam" id="PF19263">
    <property type="entry name" value="DUF5906"/>
    <property type="match status" value="1"/>
</dbReference>
<dbReference type="PANTHER" id="PTHR35372:SF2">
    <property type="entry name" value="SF3 HELICASE DOMAIN-CONTAINING PROTEIN"/>
    <property type="match status" value="1"/>
</dbReference>
<dbReference type="GO" id="GO:0004386">
    <property type="term" value="F:helicase activity"/>
    <property type="evidence" value="ECO:0007669"/>
    <property type="project" value="UniProtKB-KW"/>
</dbReference>
<dbReference type="GO" id="GO:0016787">
    <property type="term" value="F:hydrolase activity"/>
    <property type="evidence" value="ECO:0007669"/>
    <property type="project" value="UniProtKB-KW"/>
</dbReference>
<keyword evidence="4" id="KW-0067">ATP-binding</keyword>
<name>A0A3R9YWB9_9ENTE</name>
<dbReference type="InterPro" id="IPR006500">
    <property type="entry name" value="Helicase_put_C_phage/plasmid"/>
</dbReference>
<dbReference type="InterPro" id="IPR051620">
    <property type="entry name" value="ORF904-like_C"/>
</dbReference>
<dbReference type="EMBL" id="PXZH01000006">
    <property type="protein sequence ID" value="RST88795.1"/>
    <property type="molecule type" value="Genomic_DNA"/>
</dbReference>
<dbReference type="InterPro" id="IPR014015">
    <property type="entry name" value="Helicase_SF3_DNA-vir"/>
</dbReference>
<evidence type="ECO:0000256" key="2">
    <source>
        <dbReference type="ARBA" id="ARBA00022801"/>
    </source>
</evidence>
<keyword evidence="3" id="KW-0347">Helicase</keyword>
<proteinExistence type="predicted"/>
<accession>A0A3R9YWB9</accession>
<dbReference type="NCBIfam" id="TIGR01613">
    <property type="entry name" value="primase_Cterm"/>
    <property type="match status" value="1"/>
</dbReference>
<evidence type="ECO:0000313" key="6">
    <source>
        <dbReference type="EMBL" id="RST88795.1"/>
    </source>
</evidence>
<organism evidence="6 7">
    <name type="scientific">Vagococcus humatus</name>
    <dbReference type="NCBI Taxonomy" id="1889241"/>
    <lineage>
        <taxon>Bacteria</taxon>
        <taxon>Bacillati</taxon>
        <taxon>Bacillota</taxon>
        <taxon>Bacilli</taxon>
        <taxon>Lactobacillales</taxon>
        <taxon>Enterococcaceae</taxon>
        <taxon>Vagococcus</taxon>
    </lineage>
</organism>
<dbReference type="Gene3D" id="3.40.50.300">
    <property type="entry name" value="P-loop containing nucleotide triphosphate hydrolases"/>
    <property type="match status" value="1"/>
</dbReference>
<dbReference type="InterPro" id="IPR014818">
    <property type="entry name" value="Phage/plasmid_primase_P4_C"/>
</dbReference>
<dbReference type="SUPFAM" id="SSF52540">
    <property type="entry name" value="P-loop containing nucleoside triphosphate hydrolases"/>
    <property type="match status" value="1"/>
</dbReference>
<dbReference type="InterPro" id="IPR027417">
    <property type="entry name" value="P-loop_NTPase"/>
</dbReference>
<dbReference type="PANTHER" id="PTHR35372">
    <property type="entry name" value="ATP BINDING PROTEIN-RELATED"/>
    <property type="match status" value="1"/>
</dbReference>
<protein>
    <submittedName>
        <fullName evidence="6">DNA primase</fullName>
    </submittedName>
</protein>
<dbReference type="GO" id="GO:0005524">
    <property type="term" value="F:ATP binding"/>
    <property type="evidence" value="ECO:0007669"/>
    <property type="project" value="UniProtKB-KW"/>
</dbReference>
<keyword evidence="1" id="KW-0547">Nucleotide-binding</keyword>
<evidence type="ECO:0000259" key="5">
    <source>
        <dbReference type="PROSITE" id="PS51206"/>
    </source>
</evidence>
<dbReference type="AlphaFoldDB" id="A0A3R9YWB9"/>
<dbReference type="OrthoDB" id="9763644at2"/>
<dbReference type="Proteomes" id="UP000277864">
    <property type="component" value="Unassembled WGS sequence"/>
</dbReference>
<sequence length="768" mass="89139">MVQVDTNQSDWEYLTAYEPKIISYENIEQVEQFKKSQADYFLSGEMKLNSVTNQYERSNQNLIGKRIIALDYDDIDVLLTKFNHIVKEKLQGIDYMLYPTIRNNFDGYGLRYRLLINTDRLYNESESKVLLTNVIDHIGLKCDSASKTFSQPMGLPLINAFSNEKMITVNHGQPLKVDDYLTPLEVKEPFILNYQQSELSDSEYINLFKQYAKRNAPNLSDYSFYLNAYMCLKHGVQSNEISQEIAKVGLMILAGDNEEWQRDNVKHFEQDKAVSRLKKPVKEYFGNRVGSELLDGNDLKKALYERRQEEIAYMMQQWEENGSNGRKPSLISPIRVAIVLKDYIKFCLFDMNENTKLAIYRPSEGIYTQNETYIRRIISWLEPKHNSSKASDVIYHLKNMADIREKTISRYLIPVNNGIFNLETKQLEAFSYEKVFTSKIATDYVVPESKPIIDGWNVDEWMKSISCNDPEIERLLWQVISASLNGNFSRRKSIWLVGSGNNGKGTYQALIKNLVGAKNVATLKLPDFQGRFNLSMLEEKTVCIGDDVPAGVYIDDSSNFNSVVTGDDVMVEEKNKPAYSTNFQMTVIQSTNGMPKIHNKTEGTYRRIVIVPFSANFKGQGDNWKIKDEYIKNKSVLEYVLYQAINLDFERFTIPKESENLMSDYRQVNDPLVDFKENVFDSLNLNKIPFYIVYGYYKDFCHDNNFQPMSKLKFSRDFETMLDNDWKKINRKYSNGELGTLPNKPTNIAYPSHGKVYKYYINERLKIV</sequence>
<keyword evidence="2" id="KW-0378">Hydrolase</keyword>
<evidence type="ECO:0000256" key="3">
    <source>
        <dbReference type="ARBA" id="ARBA00022806"/>
    </source>
</evidence>
<keyword evidence="7" id="KW-1185">Reference proteome</keyword>
<dbReference type="InterPro" id="IPR045455">
    <property type="entry name" value="NrS-1_pol-like_helicase"/>
</dbReference>